<dbReference type="PANTHER" id="PTHR43483:SF3">
    <property type="entry name" value="MEMBRANE TRANSPORTER PROTEIN HI_0806-RELATED"/>
    <property type="match status" value="1"/>
</dbReference>
<keyword evidence="2 5" id="KW-0812">Transmembrane</keyword>
<feature type="transmembrane region" description="Helical" evidence="5">
    <location>
        <begin position="97"/>
        <end position="115"/>
    </location>
</feature>
<keyword evidence="4 5" id="KW-0472">Membrane</keyword>
<protein>
    <recommendedName>
        <fullName evidence="5">Probable membrane transporter protein</fullName>
    </recommendedName>
</protein>
<comment type="subcellular location">
    <subcellularLocation>
        <location evidence="5">Cell membrane</location>
        <topology evidence="5">Multi-pass membrane protein</topology>
    </subcellularLocation>
    <subcellularLocation>
        <location evidence="1">Membrane</location>
        <topology evidence="1">Multi-pass membrane protein</topology>
    </subcellularLocation>
</comment>
<organism evidence="6 7">
    <name type="scientific">Aquisalinus luteolus</name>
    <dbReference type="NCBI Taxonomy" id="1566827"/>
    <lineage>
        <taxon>Bacteria</taxon>
        <taxon>Pseudomonadati</taxon>
        <taxon>Pseudomonadota</taxon>
        <taxon>Alphaproteobacteria</taxon>
        <taxon>Parvularculales</taxon>
        <taxon>Parvularculaceae</taxon>
        <taxon>Aquisalinus</taxon>
    </lineage>
</organism>
<sequence length="314" mass="32264">MSGVTDLLPYSGLILAMLLSGLLAGLVAGMFGIGGGFVVVPALAAVLSIFTAGTGADDRIMHVAIGTSLATIIVTSIRSVHAHARRGAVDFDILKTWAPYIIGGVVIGILLAKFMDGRTLKLIFGFGVLLMGLHFIFPFLARRGALADSMPTGPLRTGLGSFIGGFCALLGIGGGTPAVLLMTLSGIPIHRAVATAAGFGTLIAIPGAIGAILVGWGEEGLPPFSLGYVNLIGLVAITTMSVITAPIGVALAHNLDAARLKRVFGIYLVLTSTVMLYFAMPKLVPAVSGDEPLQAGKPATLVTASDTMERKTER</sequence>
<accession>A0A8J3A8J9</accession>
<feature type="transmembrane region" description="Helical" evidence="5">
    <location>
        <begin position="122"/>
        <end position="141"/>
    </location>
</feature>
<evidence type="ECO:0000256" key="2">
    <source>
        <dbReference type="ARBA" id="ARBA00022692"/>
    </source>
</evidence>
<comment type="caution">
    <text evidence="6">The sequence shown here is derived from an EMBL/GenBank/DDBJ whole genome shotgun (WGS) entry which is preliminary data.</text>
</comment>
<feature type="transmembrane region" description="Helical" evidence="5">
    <location>
        <begin position="60"/>
        <end position="77"/>
    </location>
</feature>
<feature type="transmembrane region" description="Helical" evidence="5">
    <location>
        <begin position="33"/>
        <end position="53"/>
    </location>
</feature>
<proteinExistence type="inferred from homology"/>
<dbReference type="AlphaFoldDB" id="A0A8J3A8J9"/>
<evidence type="ECO:0000313" key="7">
    <source>
        <dbReference type="Proteomes" id="UP000621856"/>
    </source>
</evidence>
<keyword evidence="5" id="KW-1003">Cell membrane</keyword>
<feature type="transmembrane region" description="Helical" evidence="5">
    <location>
        <begin position="263"/>
        <end position="280"/>
    </location>
</feature>
<evidence type="ECO:0000256" key="1">
    <source>
        <dbReference type="ARBA" id="ARBA00004141"/>
    </source>
</evidence>
<dbReference type="Pfam" id="PF01925">
    <property type="entry name" value="TauE"/>
    <property type="match status" value="1"/>
</dbReference>
<evidence type="ECO:0000256" key="4">
    <source>
        <dbReference type="ARBA" id="ARBA00023136"/>
    </source>
</evidence>
<dbReference type="InterPro" id="IPR002781">
    <property type="entry name" value="TM_pro_TauE-like"/>
</dbReference>
<gene>
    <name evidence="6" type="ORF">GCM10011355_22640</name>
</gene>
<dbReference type="EMBL" id="BMGZ01000002">
    <property type="protein sequence ID" value="GGH98619.1"/>
    <property type="molecule type" value="Genomic_DNA"/>
</dbReference>
<dbReference type="PANTHER" id="PTHR43483">
    <property type="entry name" value="MEMBRANE TRANSPORTER PROTEIN HI_0806-RELATED"/>
    <property type="match status" value="1"/>
</dbReference>
<feature type="transmembrane region" description="Helical" evidence="5">
    <location>
        <begin position="193"/>
        <end position="216"/>
    </location>
</feature>
<feature type="transmembrane region" description="Helical" evidence="5">
    <location>
        <begin position="161"/>
        <end position="181"/>
    </location>
</feature>
<feature type="transmembrane region" description="Helical" evidence="5">
    <location>
        <begin position="228"/>
        <end position="251"/>
    </location>
</feature>
<name>A0A8J3A8J9_9PROT</name>
<evidence type="ECO:0000256" key="3">
    <source>
        <dbReference type="ARBA" id="ARBA00022989"/>
    </source>
</evidence>
<feature type="transmembrane region" description="Helical" evidence="5">
    <location>
        <begin position="7"/>
        <end position="27"/>
    </location>
</feature>
<dbReference type="GO" id="GO:0005886">
    <property type="term" value="C:plasma membrane"/>
    <property type="evidence" value="ECO:0007669"/>
    <property type="project" value="UniProtKB-SubCell"/>
</dbReference>
<comment type="similarity">
    <text evidence="5">Belongs to the 4-toluene sulfonate uptake permease (TSUP) (TC 2.A.102) family.</text>
</comment>
<dbReference type="RefSeq" id="WP_373291486.1">
    <property type="nucleotide sequence ID" value="NZ_BMGZ01000002.1"/>
</dbReference>
<reference evidence="6" key="1">
    <citation type="journal article" date="2014" name="Int. J. Syst. Evol. Microbiol.">
        <title>Complete genome sequence of Corynebacterium casei LMG S-19264T (=DSM 44701T), isolated from a smear-ripened cheese.</title>
        <authorList>
            <consortium name="US DOE Joint Genome Institute (JGI-PGF)"/>
            <person name="Walter F."/>
            <person name="Albersmeier A."/>
            <person name="Kalinowski J."/>
            <person name="Ruckert C."/>
        </authorList>
    </citation>
    <scope>NUCLEOTIDE SEQUENCE</scope>
    <source>
        <strain evidence="6">CGMCC 1.14984</strain>
    </source>
</reference>
<evidence type="ECO:0000256" key="5">
    <source>
        <dbReference type="RuleBase" id="RU363041"/>
    </source>
</evidence>
<keyword evidence="3 5" id="KW-1133">Transmembrane helix</keyword>
<evidence type="ECO:0000313" key="6">
    <source>
        <dbReference type="EMBL" id="GGH98619.1"/>
    </source>
</evidence>
<dbReference type="Proteomes" id="UP000621856">
    <property type="component" value="Unassembled WGS sequence"/>
</dbReference>
<reference evidence="6" key="2">
    <citation type="submission" date="2020-09" db="EMBL/GenBank/DDBJ databases">
        <authorList>
            <person name="Sun Q."/>
            <person name="Zhou Y."/>
        </authorList>
    </citation>
    <scope>NUCLEOTIDE SEQUENCE</scope>
    <source>
        <strain evidence="6">CGMCC 1.14984</strain>
    </source>
</reference>